<dbReference type="GO" id="GO:0016020">
    <property type="term" value="C:membrane"/>
    <property type="evidence" value="ECO:0007669"/>
    <property type="project" value="UniProtKB-SubCell"/>
</dbReference>
<evidence type="ECO:0000256" key="3">
    <source>
        <dbReference type="ARBA" id="ARBA00022692"/>
    </source>
</evidence>
<reference evidence="7" key="1">
    <citation type="submission" date="2021-10" db="EMBL/GenBank/DDBJ databases">
        <title>Tropical sea cucumber genome reveals ecological adaptation and Cuvierian tubules defense mechanism.</title>
        <authorList>
            <person name="Chen T."/>
        </authorList>
    </citation>
    <scope>NUCLEOTIDE SEQUENCE</scope>
    <source>
        <strain evidence="7">Nanhai2018</strain>
        <tissue evidence="7">Muscle</tissue>
    </source>
</reference>
<gene>
    <name evidence="7" type="ORF">HOLleu_32102</name>
</gene>
<organism evidence="7 8">
    <name type="scientific">Holothuria leucospilota</name>
    <name type="common">Black long sea cucumber</name>
    <name type="synonym">Mertensiothuria leucospilota</name>
    <dbReference type="NCBI Taxonomy" id="206669"/>
    <lineage>
        <taxon>Eukaryota</taxon>
        <taxon>Metazoa</taxon>
        <taxon>Echinodermata</taxon>
        <taxon>Eleutherozoa</taxon>
        <taxon>Echinozoa</taxon>
        <taxon>Holothuroidea</taxon>
        <taxon>Aspidochirotacea</taxon>
        <taxon>Aspidochirotida</taxon>
        <taxon>Holothuriidae</taxon>
        <taxon>Holothuria</taxon>
    </lineage>
</organism>
<accession>A0A9Q0YQZ5</accession>
<dbReference type="AlphaFoldDB" id="A0A9Q0YQZ5"/>
<keyword evidence="4 6" id="KW-1133">Transmembrane helix</keyword>
<evidence type="ECO:0000313" key="7">
    <source>
        <dbReference type="EMBL" id="KAJ8027068.1"/>
    </source>
</evidence>
<dbReference type="InterPro" id="IPR009432">
    <property type="entry name" value="DUF1075"/>
</dbReference>
<comment type="subcellular location">
    <subcellularLocation>
        <location evidence="1">Membrane</location>
        <topology evidence="1">Single-pass membrane protein</topology>
    </subcellularLocation>
</comment>
<evidence type="ECO:0000256" key="2">
    <source>
        <dbReference type="ARBA" id="ARBA00007363"/>
    </source>
</evidence>
<evidence type="ECO:0000256" key="6">
    <source>
        <dbReference type="SAM" id="Phobius"/>
    </source>
</evidence>
<evidence type="ECO:0000313" key="8">
    <source>
        <dbReference type="Proteomes" id="UP001152320"/>
    </source>
</evidence>
<dbReference type="EMBL" id="JAIZAY010000016">
    <property type="protein sequence ID" value="KAJ8027068.1"/>
    <property type="molecule type" value="Genomic_DNA"/>
</dbReference>
<dbReference type="OrthoDB" id="8193498at2759"/>
<evidence type="ECO:0000256" key="4">
    <source>
        <dbReference type="ARBA" id="ARBA00022989"/>
    </source>
</evidence>
<evidence type="ECO:0000256" key="1">
    <source>
        <dbReference type="ARBA" id="ARBA00004167"/>
    </source>
</evidence>
<protein>
    <submittedName>
        <fullName evidence="7">Uncharacterized protein</fullName>
    </submittedName>
</protein>
<feature type="transmembrane region" description="Helical" evidence="6">
    <location>
        <begin position="149"/>
        <end position="169"/>
    </location>
</feature>
<comment type="similarity">
    <text evidence="2">Belongs to the UPF0389 family.</text>
</comment>
<dbReference type="Pfam" id="PF06388">
    <property type="entry name" value="DUF1075"/>
    <property type="match status" value="1"/>
</dbReference>
<dbReference type="PANTHER" id="PTHR13674:SF5">
    <property type="entry name" value="UPF0389 PROTEIN CG9231"/>
    <property type="match status" value="1"/>
</dbReference>
<keyword evidence="8" id="KW-1185">Reference proteome</keyword>
<sequence length="204" mass="22990">MQQNIHRRWCLLVGQLVCKPARLKPWTSDKARLVCQSELPASLNNNGLSVSVRSYAHQIRASTPLYNERLLHTGNTGNWCKKEVDTIKAQVKEGDKAKADNGGQHMRSIAPTNFDKKILVWTGKYPSTDEVPPLVSDATLNWAKNKFRVYVNIGMAVATFGIALVVMYFGRRKAERGETVARMNMTRHPNQYKQHLGPQTEGSK</sequence>
<dbReference type="PANTHER" id="PTHR13674">
    <property type="entry name" value="GROWTH AND TRANSFORMATION-DEPENDENT PROTEIN"/>
    <property type="match status" value="1"/>
</dbReference>
<proteinExistence type="inferred from homology"/>
<name>A0A9Q0YQZ5_HOLLE</name>
<dbReference type="Proteomes" id="UP001152320">
    <property type="component" value="Chromosome 16"/>
</dbReference>
<evidence type="ECO:0000256" key="5">
    <source>
        <dbReference type="ARBA" id="ARBA00023136"/>
    </source>
</evidence>
<keyword evidence="3 6" id="KW-0812">Transmembrane</keyword>
<keyword evidence="5 6" id="KW-0472">Membrane</keyword>
<comment type="caution">
    <text evidence="7">The sequence shown here is derived from an EMBL/GenBank/DDBJ whole genome shotgun (WGS) entry which is preliminary data.</text>
</comment>